<organism evidence="6 7">
    <name type="scientific">Sphingobium yanoikuyae</name>
    <name type="common">Sphingomonas yanoikuyae</name>
    <dbReference type="NCBI Taxonomy" id="13690"/>
    <lineage>
        <taxon>Bacteria</taxon>
        <taxon>Pseudomonadati</taxon>
        <taxon>Pseudomonadota</taxon>
        <taxon>Alphaproteobacteria</taxon>
        <taxon>Sphingomonadales</taxon>
        <taxon>Sphingomonadaceae</taxon>
        <taxon>Sphingobium</taxon>
    </lineage>
</organism>
<dbReference type="Pfam" id="PF10755">
    <property type="entry name" value="DUF2585"/>
    <property type="match status" value="1"/>
</dbReference>
<dbReference type="HAMAP" id="MF_01514">
    <property type="entry name" value="UPF0314"/>
    <property type="match status" value="1"/>
</dbReference>
<evidence type="ECO:0000256" key="3">
    <source>
        <dbReference type="ARBA" id="ARBA00022989"/>
    </source>
</evidence>
<keyword evidence="1 5" id="KW-1003">Cell membrane</keyword>
<feature type="transmembrane region" description="Helical" evidence="5">
    <location>
        <begin position="138"/>
        <end position="158"/>
    </location>
</feature>
<keyword evidence="4 5" id="KW-0472">Membrane</keyword>
<evidence type="ECO:0000313" key="6">
    <source>
        <dbReference type="EMBL" id="MDH2129997.1"/>
    </source>
</evidence>
<dbReference type="Proteomes" id="UP001162318">
    <property type="component" value="Unassembled WGS sequence"/>
</dbReference>
<keyword evidence="3 5" id="KW-1133">Transmembrane helix</keyword>
<dbReference type="GO" id="GO:0005886">
    <property type="term" value="C:plasma membrane"/>
    <property type="evidence" value="ECO:0007669"/>
    <property type="project" value="UniProtKB-SubCell"/>
</dbReference>
<gene>
    <name evidence="6" type="ORF">N5J77_02590</name>
</gene>
<dbReference type="EMBL" id="JAOCKX010000002">
    <property type="protein sequence ID" value="MDH2129997.1"/>
    <property type="molecule type" value="Genomic_DNA"/>
</dbReference>
<comment type="similarity">
    <text evidence="5">Belongs to the UPF0314 family.</text>
</comment>
<accession>A0AA42WTL2</accession>
<reference evidence="6" key="1">
    <citation type="submission" date="2022-09" db="EMBL/GenBank/DDBJ databases">
        <title>Intensive care unit water sources are persistently colonized with multi-drug resistant bacteria and are the site of extensive horizontal gene transfer of antibiotic resistance genes.</title>
        <authorList>
            <person name="Diorio-Toth L."/>
        </authorList>
    </citation>
    <scope>NUCLEOTIDE SEQUENCE</scope>
    <source>
        <strain evidence="6">GD03659</strain>
    </source>
</reference>
<evidence type="ECO:0000256" key="1">
    <source>
        <dbReference type="ARBA" id="ARBA00022475"/>
    </source>
</evidence>
<evidence type="ECO:0000256" key="2">
    <source>
        <dbReference type="ARBA" id="ARBA00022692"/>
    </source>
</evidence>
<dbReference type="NCBIfam" id="NF002099">
    <property type="entry name" value="PRK00944.1"/>
    <property type="match status" value="1"/>
</dbReference>
<dbReference type="InterPro" id="IPR019691">
    <property type="entry name" value="DUF2585"/>
</dbReference>
<dbReference type="AlphaFoldDB" id="A0AA42WTL2"/>
<evidence type="ECO:0000256" key="4">
    <source>
        <dbReference type="ARBA" id="ARBA00023136"/>
    </source>
</evidence>
<dbReference type="RefSeq" id="WP_279727193.1">
    <property type="nucleotide sequence ID" value="NZ_JAOCKX010000002.1"/>
</dbReference>
<name>A0AA42WTL2_SPHYA</name>
<comment type="caution">
    <text evidence="6">The sequence shown here is derived from an EMBL/GenBank/DDBJ whole genome shotgun (WGS) entry which is preliminary data.</text>
</comment>
<protein>
    <recommendedName>
        <fullName evidence="5">UPF0314 protein N5J77_02590</fullName>
    </recommendedName>
</protein>
<evidence type="ECO:0000313" key="7">
    <source>
        <dbReference type="Proteomes" id="UP001162318"/>
    </source>
</evidence>
<keyword evidence="2 5" id="KW-0812">Transmembrane</keyword>
<sequence length="183" mass="20091">MKQRGFILALLIALAAAAILYLMGRPPICTCGTIALWHAPIDSGNSQHLSDWYSLSHVIHGFLFYGATHFLMRRRPLGVRLSVAVAIEAVWEILENSPIIIDRYRTATIALGYSGDSILNSMSDIGMMALGFLFASRAPVWLTIIVAIGFELLALAVIRDNLTLNVLMLAWPIDAIKAWQGAL</sequence>
<comment type="subcellular location">
    <subcellularLocation>
        <location evidence="5">Cell membrane</location>
        <topology evidence="5">Multi-pass membrane protein</topology>
    </subcellularLocation>
</comment>
<evidence type="ECO:0000256" key="5">
    <source>
        <dbReference type="HAMAP-Rule" id="MF_01514"/>
    </source>
</evidence>
<feature type="transmembrane region" description="Helical" evidence="5">
    <location>
        <begin position="55"/>
        <end position="72"/>
    </location>
</feature>
<proteinExistence type="inferred from homology"/>